<dbReference type="SUPFAM" id="SSF46689">
    <property type="entry name" value="Homeodomain-like"/>
    <property type="match status" value="1"/>
</dbReference>
<evidence type="ECO:0000256" key="3">
    <source>
        <dbReference type="ARBA" id="ARBA00023125"/>
    </source>
</evidence>
<organism evidence="7 8">
    <name type="scientific">Pseudonocardia alni</name>
    <name type="common">Amycolata alni</name>
    <dbReference type="NCBI Taxonomy" id="33907"/>
    <lineage>
        <taxon>Bacteria</taxon>
        <taxon>Bacillati</taxon>
        <taxon>Actinomycetota</taxon>
        <taxon>Actinomycetes</taxon>
        <taxon>Pseudonocardiales</taxon>
        <taxon>Pseudonocardiaceae</taxon>
        <taxon>Pseudonocardia</taxon>
    </lineage>
</organism>
<keyword evidence="4" id="KW-0804">Transcription</keyword>
<dbReference type="RefSeq" id="WP_253068324.1">
    <property type="nucleotide sequence ID" value="NZ_BAAAJZ010000011.1"/>
</dbReference>
<feature type="domain" description="HTH tetR-type" evidence="6">
    <location>
        <begin position="9"/>
        <end position="69"/>
    </location>
</feature>
<evidence type="ECO:0000256" key="4">
    <source>
        <dbReference type="ARBA" id="ARBA00023163"/>
    </source>
</evidence>
<dbReference type="InterPro" id="IPR036271">
    <property type="entry name" value="Tet_transcr_reg_TetR-rel_C_sf"/>
</dbReference>
<dbReference type="GO" id="GO:0003700">
    <property type="term" value="F:DNA-binding transcription factor activity"/>
    <property type="evidence" value="ECO:0007669"/>
    <property type="project" value="TreeGrafter"/>
</dbReference>
<evidence type="ECO:0000256" key="2">
    <source>
        <dbReference type="ARBA" id="ARBA00023015"/>
    </source>
</evidence>
<dbReference type="InterPro" id="IPR050109">
    <property type="entry name" value="HTH-type_TetR-like_transc_reg"/>
</dbReference>
<dbReference type="InterPro" id="IPR039538">
    <property type="entry name" value="BetI_C"/>
</dbReference>
<dbReference type="Pfam" id="PF13977">
    <property type="entry name" value="TetR_C_6"/>
    <property type="match status" value="1"/>
</dbReference>
<dbReference type="PANTHER" id="PTHR30055:SF226">
    <property type="entry name" value="HTH-TYPE TRANSCRIPTIONAL REGULATOR PKSA"/>
    <property type="match status" value="1"/>
</dbReference>
<proteinExistence type="predicted"/>
<dbReference type="GeneID" id="98050251"/>
<name>A0A852VZT2_PSEA5</name>
<evidence type="ECO:0000256" key="1">
    <source>
        <dbReference type="ARBA" id="ARBA00022491"/>
    </source>
</evidence>
<keyword evidence="1" id="KW-0678">Repressor</keyword>
<feature type="DNA-binding region" description="H-T-H motif" evidence="5">
    <location>
        <begin position="32"/>
        <end position="51"/>
    </location>
</feature>
<dbReference type="Pfam" id="PF00440">
    <property type="entry name" value="TetR_N"/>
    <property type="match status" value="1"/>
</dbReference>
<evidence type="ECO:0000313" key="8">
    <source>
        <dbReference type="Proteomes" id="UP000549695"/>
    </source>
</evidence>
<dbReference type="PANTHER" id="PTHR30055">
    <property type="entry name" value="HTH-TYPE TRANSCRIPTIONAL REGULATOR RUTR"/>
    <property type="match status" value="1"/>
</dbReference>
<dbReference type="EMBL" id="JACCCZ010000001">
    <property type="protein sequence ID" value="NYG00134.1"/>
    <property type="molecule type" value="Genomic_DNA"/>
</dbReference>
<keyword evidence="2" id="KW-0805">Transcription regulation</keyword>
<evidence type="ECO:0000313" key="7">
    <source>
        <dbReference type="EMBL" id="NYG00134.1"/>
    </source>
</evidence>
<dbReference type="InterPro" id="IPR001647">
    <property type="entry name" value="HTH_TetR"/>
</dbReference>
<protein>
    <submittedName>
        <fullName evidence="7">AcrR family transcriptional regulator</fullName>
    </submittedName>
</protein>
<dbReference type="GO" id="GO:0000976">
    <property type="term" value="F:transcription cis-regulatory region binding"/>
    <property type="evidence" value="ECO:0007669"/>
    <property type="project" value="TreeGrafter"/>
</dbReference>
<dbReference type="PROSITE" id="PS50977">
    <property type="entry name" value="HTH_TETR_2"/>
    <property type="match status" value="1"/>
</dbReference>
<gene>
    <name evidence="7" type="ORF">HDA37_000419</name>
</gene>
<dbReference type="Gene3D" id="1.10.357.10">
    <property type="entry name" value="Tetracycline Repressor, domain 2"/>
    <property type="match status" value="1"/>
</dbReference>
<reference evidence="7 8" key="1">
    <citation type="submission" date="2020-07" db="EMBL/GenBank/DDBJ databases">
        <title>Sequencing the genomes of 1000 actinobacteria strains.</title>
        <authorList>
            <person name="Klenk H.-P."/>
        </authorList>
    </citation>
    <scope>NUCLEOTIDE SEQUENCE [LARGE SCALE GENOMIC DNA]</scope>
    <source>
        <strain evidence="7 8">DSM 44749</strain>
    </source>
</reference>
<dbReference type="Proteomes" id="UP000549695">
    <property type="component" value="Unassembled WGS sequence"/>
</dbReference>
<sequence length="211" mass="23324">MDETQRRRLGSRDRVLLAAMELFGQDPGTRLSVRAVAARAGVSTGSLRHHFPTQRALQDEVLTRVYDLVAPDDAIHDTAVPARDRLAACLREVLNRTGVGEQARRALRTAVDTFVVPEPTEELRRAYLAIEREVRRRVEYWLTTLVDEGALAPGDNARRARFLMTVVDGLGMERALPAADPILRTETETLYLAVDAVLGDPGGGIRDDGRS</sequence>
<keyword evidence="8" id="KW-1185">Reference proteome</keyword>
<comment type="caution">
    <text evidence="7">The sequence shown here is derived from an EMBL/GenBank/DDBJ whole genome shotgun (WGS) entry which is preliminary data.</text>
</comment>
<accession>A0A852VZT2</accession>
<keyword evidence="3 5" id="KW-0238">DNA-binding</keyword>
<dbReference type="InterPro" id="IPR009057">
    <property type="entry name" value="Homeodomain-like_sf"/>
</dbReference>
<dbReference type="AlphaFoldDB" id="A0A852VZT2"/>
<evidence type="ECO:0000256" key="5">
    <source>
        <dbReference type="PROSITE-ProRule" id="PRU00335"/>
    </source>
</evidence>
<dbReference type="SUPFAM" id="SSF48498">
    <property type="entry name" value="Tetracyclin repressor-like, C-terminal domain"/>
    <property type="match status" value="1"/>
</dbReference>
<evidence type="ECO:0000259" key="6">
    <source>
        <dbReference type="PROSITE" id="PS50977"/>
    </source>
</evidence>